<feature type="domain" description="Antistasin-like" evidence="5">
    <location>
        <begin position="622"/>
        <end position="648"/>
    </location>
</feature>
<accession>A0A8B8BJC1</accession>
<keyword evidence="2" id="KW-0722">Serine protease inhibitor</keyword>
<feature type="chain" id="PRO_5034342622" evidence="4">
    <location>
        <begin position="28"/>
        <end position="1027"/>
    </location>
</feature>
<evidence type="ECO:0000256" key="4">
    <source>
        <dbReference type="SAM" id="SignalP"/>
    </source>
</evidence>
<dbReference type="Pfam" id="PF02822">
    <property type="entry name" value="Antistasin"/>
    <property type="match status" value="1"/>
</dbReference>
<dbReference type="InterPro" id="IPR004094">
    <property type="entry name" value="Antistasin-like"/>
</dbReference>
<evidence type="ECO:0000259" key="5">
    <source>
        <dbReference type="PROSITE" id="PS51252"/>
    </source>
</evidence>
<feature type="region of interest" description="Disordered" evidence="3">
    <location>
        <begin position="193"/>
        <end position="284"/>
    </location>
</feature>
<dbReference type="OrthoDB" id="406800at2759"/>
<evidence type="ECO:0000256" key="1">
    <source>
        <dbReference type="ARBA" id="ARBA00022690"/>
    </source>
</evidence>
<evidence type="ECO:0000313" key="7">
    <source>
        <dbReference type="RefSeq" id="XP_022303452.1"/>
    </source>
</evidence>
<dbReference type="Gene3D" id="2.10.22.10">
    <property type="entry name" value="Antistasin, domain 1"/>
    <property type="match status" value="3"/>
</dbReference>
<organism evidence="6 7">
    <name type="scientific">Crassostrea virginica</name>
    <name type="common">Eastern oyster</name>
    <dbReference type="NCBI Taxonomy" id="6565"/>
    <lineage>
        <taxon>Eukaryota</taxon>
        <taxon>Metazoa</taxon>
        <taxon>Spiralia</taxon>
        <taxon>Lophotrochozoa</taxon>
        <taxon>Mollusca</taxon>
        <taxon>Bivalvia</taxon>
        <taxon>Autobranchia</taxon>
        <taxon>Pteriomorphia</taxon>
        <taxon>Ostreida</taxon>
        <taxon>Ostreoidea</taxon>
        <taxon>Ostreidae</taxon>
        <taxon>Crassostrea</taxon>
    </lineage>
</organism>
<feature type="compositionally biased region" description="Polar residues" evidence="3">
    <location>
        <begin position="201"/>
        <end position="210"/>
    </location>
</feature>
<feature type="signal peptide" evidence="4">
    <location>
        <begin position="1"/>
        <end position="27"/>
    </location>
</feature>
<keyword evidence="4" id="KW-0732">Signal</keyword>
<reference evidence="7" key="1">
    <citation type="submission" date="2025-08" db="UniProtKB">
        <authorList>
            <consortium name="RefSeq"/>
        </authorList>
    </citation>
    <scope>IDENTIFICATION</scope>
    <source>
        <tissue evidence="7">Whole sample</tissue>
    </source>
</reference>
<name>A0A8B8BJC1_CRAVI</name>
<protein>
    <submittedName>
        <fullName evidence="7">Uncharacterized protein LOC111111017 isoform X1</fullName>
    </submittedName>
</protein>
<dbReference type="GeneID" id="111111017"/>
<gene>
    <name evidence="7" type="primary">LOC111111017</name>
</gene>
<evidence type="ECO:0000256" key="2">
    <source>
        <dbReference type="ARBA" id="ARBA00022900"/>
    </source>
</evidence>
<feature type="compositionally biased region" description="Gly residues" evidence="3">
    <location>
        <begin position="266"/>
        <end position="278"/>
    </location>
</feature>
<dbReference type="PROSITE" id="PS51252">
    <property type="entry name" value="ANTISTASIN"/>
    <property type="match status" value="1"/>
</dbReference>
<dbReference type="GO" id="GO:0004867">
    <property type="term" value="F:serine-type endopeptidase inhibitor activity"/>
    <property type="evidence" value="ECO:0007669"/>
    <property type="project" value="UniProtKB-KW"/>
</dbReference>
<keyword evidence="1" id="KW-0646">Protease inhibitor</keyword>
<dbReference type="Proteomes" id="UP000694844">
    <property type="component" value="Chromosome 9"/>
</dbReference>
<feature type="compositionally biased region" description="Gly residues" evidence="3">
    <location>
        <begin position="235"/>
        <end position="251"/>
    </location>
</feature>
<dbReference type="KEGG" id="cvn:111111017"/>
<dbReference type="RefSeq" id="XP_022303452.1">
    <property type="nucleotide sequence ID" value="XM_022447744.1"/>
</dbReference>
<proteinExistence type="predicted"/>
<dbReference type="AlphaFoldDB" id="A0A8B8BJC1"/>
<evidence type="ECO:0000256" key="3">
    <source>
        <dbReference type="SAM" id="MobiDB-lite"/>
    </source>
</evidence>
<sequence>MNKRIAMLRLSLCCFLYAGFFVRDSVAKGSSSTGQDPPPFVNPFNQGNSLFETPYSGSINAMGSGGGGFMNSIMTMSGGGGRNGLPSMFMKDGKIQMGGKKQQCLKNIVCPQYCHEVDENGCETCPCGPANGMLPPGYMDQQEKQKKPEEDKKKTDNQCLQTLICMLSCKEGYELGQKGGDGCQTCKCVQKDGAKDKDKPQQTGQEATKNGTGTQSSGVGTQGSGDGTQTSAGSGVSGSGSGAQGPFGGAAGSESGTGFNPMFPGAGMGSGTGSGSASGAGMPSPFGGGASGGMGMSPFGLAAGGGGTPGRDCFGPECSAKNGMKLFGETKPPVDDCPSTTLCIKTCKQQLKLGPKGTDGCPSCACVKTDTRTTPSPRQEVCDHLLKCMMGCQNGYEIGEADTSGCPSCSCKSTPTTISSPVPKSSCQAIMELCVKNCRYGYQLIPASKVGECASCLCQPEPTPAALTNPAVAVHQTSCQDSVVRCMTDCRYGYFLKASGNGACPRCQCLPPPRKTESVVTVSGRPNVYNVLKNCPEAIHCMINCKTGYALQTVPESSCPQCTCQAASVQTLRCSAALSCRQGCVLGYKNGNNGCPSCSCVVPSEVGLTTHTAIYVTSSIRCNAHFSCSQPCPFGYRSGDNSCPTCQCLVPIKGNMVTTHQSGAHKIPVGQGHMITSSQSGSVPLSHVVTTHQSEGHKVPVGLGHLIISHQPEPAGQISHVTGSHAGEVNSFSTISMLVKYCSNVAHCVRNCGGGFSLTGTEAGKCPACTCAGSPQVTGMAVPPVPSVIHSPALHVSGSNTHPDIHTMCPETFRCGEKCDNGFTLKNEPGSNCPTCYCITGVIKGTVSTEGTVPPPIRHPNLPGGHVVVGTGGAVPAGIANGGSVASHVIAPSSPVTVPETVHTAVHPPSQAGVVSIGSEGLPSGPGVHYNILQGPGGAHLAVPDHYQPPAMTAGHAPLPEVNNCVGPACSAKNGLHKNHMMTSSVKQTPPSQCARIIHCVLTCHSGYRLTSKDPQGCPGCDCLPSE</sequence>
<evidence type="ECO:0000313" key="6">
    <source>
        <dbReference type="Proteomes" id="UP000694844"/>
    </source>
</evidence>
<keyword evidence="6" id="KW-1185">Reference proteome</keyword>